<dbReference type="PROSITE" id="PS50937">
    <property type="entry name" value="HTH_MERR_2"/>
    <property type="match status" value="1"/>
</dbReference>
<dbReference type="EMBL" id="BAAAHK010000013">
    <property type="protein sequence ID" value="GAA0949840.1"/>
    <property type="molecule type" value="Genomic_DNA"/>
</dbReference>
<dbReference type="SUPFAM" id="SSF46955">
    <property type="entry name" value="Putative DNA-binding domain"/>
    <property type="match status" value="1"/>
</dbReference>
<protein>
    <submittedName>
        <fullName evidence="3">MerR family transcriptional regulator</fullName>
    </submittedName>
</protein>
<dbReference type="PANTHER" id="PTHR30204">
    <property type="entry name" value="REDOX-CYCLING DRUG-SENSING TRANSCRIPTIONAL ACTIVATOR SOXR"/>
    <property type="match status" value="1"/>
</dbReference>
<organism evidence="3 4">
    <name type="scientific">Kribbella koreensis</name>
    <dbReference type="NCBI Taxonomy" id="57909"/>
    <lineage>
        <taxon>Bacteria</taxon>
        <taxon>Bacillati</taxon>
        <taxon>Actinomycetota</taxon>
        <taxon>Actinomycetes</taxon>
        <taxon>Propionibacteriales</taxon>
        <taxon>Kribbellaceae</taxon>
        <taxon>Kribbella</taxon>
    </lineage>
</organism>
<dbReference type="SMART" id="SM00422">
    <property type="entry name" value="HTH_MERR"/>
    <property type="match status" value="1"/>
</dbReference>
<gene>
    <name evidence="3" type="ORF">GCM10009554_48940</name>
</gene>
<dbReference type="Gene3D" id="1.10.1660.10">
    <property type="match status" value="1"/>
</dbReference>
<sequence length="152" mass="17140">MGIPFNQVPTWDDRTPIYVISVAAQLAGMHPQTLRQYDRLGLVTPSRASGRGRRYSAYDVAKLRYVQHLSQEEGVNLAGIRHILDLQSEVEGLRYRVNQLLAEVQRGVGVSRQQTQRSRVFSAGPAGDVIAMGRQQTTTRWIRTQPLELGQR</sequence>
<comment type="caution">
    <text evidence="3">The sequence shown here is derived from an EMBL/GenBank/DDBJ whole genome shotgun (WGS) entry which is preliminary data.</text>
</comment>
<reference evidence="3 4" key="1">
    <citation type="journal article" date="2019" name="Int. J. Syst. Evol. Microbiol.">
        <title>The Global Catalogue of Microorganisms (GCM) 10K type strain sequencing project: providing services to taxonomists for standard genome sequencing and annotation.</title>
        <authorList>
            <consortium name="The Broad Institute Genomics Platform"/>
            <consortium name="The Broad Institute Genome Sequencing Center for Infectious Disease"/>
            <person name="Wu L."/>
            <person name="Ma J."/>
        </authorList>
    </citation>
    <scope>NUCLEOTIDE SEQUENCE [LARGE SCALE GENOMIC DNA]</scope>
    <source>
        <strain evidence="3 4">JCM 10977</strain>
    </source>
</reference>
<dbReference type="Pfam" id="PF13411">
    <property type="entry name" value="MerR_1"/>
    <property type="match status" value="1"/>
</dbReference>
<dbReference type="InterPro" id="IPR009061">
    <property type="entry name" value="DNA-bd_dom_put_sf"/>
</dbReference>
<dbReference type="PANTHER" id="PTHR30204:SF58">
    <property type="entry name" value="HTH-TYPE TRANSCRIPTIONAL REGULATOR YFMP"/>
    <property type="match status" value="1"/>
</dbReference>
<dbReference type="InterPro" id="IPR047057">
    <property type="entry name" value="MerR_fam"/>
</dbReference>
<dbReference type="RefSeq" id="WP_343974472.1">
    <property type="nucleotide sequence ID" value="NZ_BAAAHK010000013.1"/>
</dbReference>
<evidence type="ECO:0000313" key="4">
    <source>
        <dbReference type="Proteomes" id="UP001500542"/>
    </source>
</evidence>
<dbReference type="InterPro" id="IPR000551">
    <property type="entry name" value="MerR-type_HTH_dom"/>
</dbReference>
<dbReference type="NCBIfam" id="NF047375">
    <property type="entry name" value="HeatShock_HspR"/>
    <property type="match status" value="1"/>
</dbReference>
<evidence type="ECO:0000256" key="1">
    <source>
        <dbReference type="ARBA" id="ARBA00023125"/>
    </source>
</evidence>
<dbReference type="Proteomes" id="UP001500542">
    <property type="component" value="Unassembled WGS sequence"/>
</dbReference>
<name>A0ABN1QZW2_9ACTN</name>
<keyword evidence="4" id="KW-1185">Reference proteome</keyword>
<evidence type="ECO:0000259" key="2">
    <source>
        <dbReference type="PROSITE" id="PS50937"/>
    </source>
</evidence>
<dbReference type="CDD" id="cd04766">
    <property type="entry name" value="HTH_HspR"/>
    <property type="match status" value="1"/>
</dbReference>
<proteinExistence type="predicted"/>
<accession>A0ABN1QZW2</accession>
<feature type="domain" description="HTH merR-type" evidence="2">
    <location>
        <begin position="17"/>
        <end position="86"/>
    </location>
</feature>
<evidence type="ECO:0000313" key="3">
    <source>
        <dbReference type="EMBL" id="GAA0949840.1"/>
    </source>
</evidence>
<keyword evidence="1" id="KW-0238">DNA-binding</keyword>